<evidence type="ECO:0000313" key="2">
    <source>
        <dbReference type="EMBL" id="MDR6238305.1"/>
    </source>
</evidence>
<protein>
    <recommendedName>
        <fullName evidence="1">DinB-like domain-containing protein</fullName>
    </recommendedName>
</protein>
<dbReference type="InterPro" id="IPR034660">
    <property type="entry name" value="DinB/YfiT-like"/>
</dbReference>
<sequence>MQNANIKIWKTNRKNLINNLEDLTVKELNHTPKGFNNNIIWNVGHALVSQQALIYSTSNLPMHISNELFNLFKSGTKPESELNAKDIALIKFKLTETMEITEKDLGSNIFKNFKSKTTRTGFHLGSLDDAISFNNYHEGIHYGLIMSIRKFI</sequence>
<proteinExistence type="predicted"/>
<evidence type="ECO:0000259" key="1">
    <source>
        <dbReference type="Pfam" id="PF12867"/>
    </source>
</evidence>
<dbReference type="EMBL" id="JAVDQD010000001">
    <property type="protein sequence ID" value="MDR6238305.1"/>
    <property type="molecule type" value="Genomic_DNA"/>
</dbReference>
<dbReference type="AlphaFoldDB" id="A0AAE3XLT8"/>
<keyword evidence="3" id="KW-1185">Reference proteome</keyword>
<name>A0AAE3XLT8_9BACT</name>
<dbReference type="Proteomes" id="UP001185092">
    <property type="component" value="Unassembled WGS sequence"/>
</dbReference>
<evidence type="ECO:0000313" key="3">
    <source>
        <dbReference type="Proteomes" id="UP001185092"/>
    </source>
</evidence>
<reference evidence="2" key="1">
    <citation type="submission" date="2023-07" db="EMBL/GenBank/DDBJ databases">
        <title>Genomic Encyclopedia of Type Strains, Phase IV (KMG-IV): sequencing the most valuable type-strain genomes for metagenomic binning, comparative biology and taxonomic classification.</title>
        <authorList>
            <person name="Goeker M."/>
        </authorList>
    </citation>
    <scope>NUCLEOTIDE SEQUENCE</scope>
    <source>
        <strain evidence="2">DSM 26174</strain>
    </source>
</reference>
<dbReference type="RefSeq" id="WP_309937783.1">
    <property type="nucleotide sequence ID" value="NZ_AP025305.1"/>
</dbReference>
<dbReference type="InterPro" id="IPR024775">
    <property type="entry name" value="DinB-like"/>
</dbReference>
<feature type="domain" description="DinB-like" evidence="1">
    <location>
        <begin position="10"/>
        <end position="145"/>
    </location>
</feature>
<dbReference type="Pfam" id="PF12867">
    <property type="entry name" value="DinB_2"/>
    <property type="match status" value="1"/>
</dbReference>
<comment type="caution">
    <text evidence="2">The sequence shown here is derived from an EMBL/GenBank/DDBJ whole genome shotgun (WGS) entry which is preliminary data.</text>
</comment>
<dbReference type="SUPFAM" id="SSF109854">
    <property type="entry name" value="DinB/YfiT-like putative metalloenzymes"/>
    <property type="match status" value="1"/>
</dbReference>
<gene>
    <name evidence="2" type="ORF">HNQ88_001281</name>
</gene>
<organism evidence="2 3">
    <name type="scientific">Aureibacter tunicatorum</name>
    <dbReference type="NCBI Taxonomy" id="866807"/>
    <lineage>
        <taxon>Bacteria</taxon>
        <taxon>Pseudomonadati</taxon>
        <taxon>Bacteroidota</taxon>
        <taxon>Cytophagia</taxon>
        <taxon>Cytophagales</taxon>
        <taxon>Persicobacteraceae</taxon>
        <taxon>Aureibacter</taxon>
    </lineage>
</organism>
<dbReference type="Gene3D" id="1.20.120.450">
    <property type="entry name" value="dinb family like domain"/>
    <property type="match status" value="1"/>
</dbReference>
<accession>A0AAE3XLT8</accession>